<dbReference type="SUPFAM" id="SSF52518">
    <property type="entry name" value="Thiamin diphosphate-binding fold (THDP-binding)"/>
    <property type="match status" value="1"/>
</dbReference>
<dbReference type="AlphaFoldDB" id="A0A809R899"/>
<dbReference type="Gene3D" id="3.40.50.920">
    <property type="match status" value="1"/>
</dbReference>
<protein>
    <submittedName>
        <fullName evidence="5">Pyruvate dehydrogenase E1 subunit beta</fullName>
    </submittedName>
</protein>
<keyword evidence="2" id="KW-0560">Oxidoreductase</keyword>
<evidence type="ECO:0000313" key="6">
    <source>
        <dbReference type="Proteomes" id="UP000662873"/>
    </source>
</evidence>
<evidence type="ECO:0000256" key="2">
    <source>
        <dbReference type="ARBA" id="ARBA00023002"/>
    </source>
</evidence>
<dbReference type="Gene3D" id="3.40.50.970">
    <property type="match status" value="1"/>
</dbReference>
<dbReference type="InterPro" id="IPR009014">
    <property type="entry name" value="Transketo_C/PFOR_II"/>
</dbReference>
<dbReference type="Pfam" id="PF02779">
    <property type="entry name" value="Transket_pyr"/>
    <property type="match status" value="1"/>
</dbReference>
<dbReference type="EMBL" id="AP021858">
    <property type="protein sequence ID" value="BBO23750.1"/>
    <property type="molecule type" value="Genomic_DNA"/>
</dbReference>
<dbReference type="NCBIfam" id="NF006667">
    <property type="entry name" value="PRK09212.1"/>
    <property type="match status" value="1"/>
</dbReference>
<reference evidence="5" key="1">
    <citation type="journal article" name="DNA Res.">
        <title>The physiological potential of anammox bacteria as revealed by their core genome structure.</title>
        <authorList>
            <person name="Okubo T."/>
            <person name="Toyoda A."/>
            <person name="Fukuhara K."/>
            <person name="Uchiyama I."/>
            <person name="Harigaya Y."/>
            <person name="Kuroiwa M."/>
            <person name="Suzuki T."/>
            <person name="Murakami Y."/>
            <person name="Suwa Y."/>
            <person name="Takami H."/>
        </authorList>
    </citation>
    <scope>NUCLEOTIDE SEQUENCE</scope>
    <source>
        <strain evidence="5">317325-2</strain>
    </source>
</reference>
<dbReference type="CDD" id="cd07036">
    <property type="entry name" value="TPP_PYR_E1-PDHc-beta_like"/>
    <property type="match status" value="1"/>
</dbReference>
<evidence type="ECO:0000256" key="3">
    <source>
        <dbReference type="ARBA" id="ARBA00023052"/>
    </source>
</evidence>
<name>A0A809R899_9BACT</name>
<gene>
    <name evidence="5" type="ORF">NPRO_13450</name>
</gene>
<keyword evidence="3" id="KW-0786">Thiamine pyrophosphate</keyword>
<dbReference type="PANTHER" id="PTHR43257:SF2">
    <property type="entry name" value="PYRUVATE DEHYDROGENASE E1 COMPONENT SUBUNIT BETA"/>
    <property type="match status" value="1"/>
</dbReference>
<evidence type="ECO:0000256" key="1">
    <source>
        <dbReference type="ARBA" id="ARBA00001964"/>
    </source>
</evidence>
<dbReference type="SUPFAM" id="SSF52922">
    <property type="entry name" value="TK C-terminal domain-like"/>
    <property type="match status" value="1"/>
</dbReference>
<dbReference type="InterPro" id="IPR033248">
    <property type="entry name" value="Transketolase_C"/>
</dbReference>
<evidence type="ECO:0000259" key="4">
    <source>
        <dbReference type="SMART" id="SM00861"/>
    </source>
</evidence>
<dbReference type="SMART" id="SM00861">
    <property type="entry name" value="Transket_pyr"/>
    <property type="match status" value="1"/>
</dbReference>
<dbReference type="Proteomes" id="UP000662873">
    <property type="component" value="Chromosome"/>
</dbReference>
<accession>A0A809R899</accession>
<dbReference type="FunFam" id="3.40.50.920:FF:000001">
    <property type="entry name" value="Pyruvate dehydrogenase E1 beta subunit"/>
    <property type="match status" value="1"/>
</dbReference>
<dbReference type="InterPro" id="IPR005475">
    <property type="entry name" value="Transketolase-like_Pyr-bd"/>
</dbReference>
<dbReference type="KEGG" id="npy:NPRO_13450"/>
<feature type="domain" description="Transketolase-like pyrimidine-binding" evidence="4">
    <location>
        <begin position="6"/>
        <end position="200"/>
    </location>
</feature>
<organism evidence="5 6">
    <name type="scientific">Candidatus Nitrosymbiomonas proteolyticus</name>
    <dbReference type="NCBI Taxonomy" id="2608984"/>
    <lineage>
        <taxon>Bacteria</taxon>
        <taxon>Bacillati</taxon>
        <taxon>Armatimonadota</taxon>
        <taxon>Armatimonadota incertae sedis</taxon>
        <taxon>Candidatus Nitrosymbiomonas</taxon>
    </lineage>
</organism>
<dbReference type="Pfam" id="PF02780">
    <property type="entry name" value="Transketolase_C"/>
    <property type="match status" value="1"/>
</dbReference>
<proteinExistence type="predicted"/>
<comment type="cofactor">
    <cofactor evidence="1">
        <name>thiamine diphosphate</name>
        <dbReference type="ChEBI" id="CHEBI:58937"/>
    </cofactor>
</comment>
<dbReference type="GO" id="GO:0016491">
    <property type="term" value="F:oxidoreductase activity"/>
    <property type="evidence" value="ECO:0007669"/>
    <property type="project" value="UniProtKB-KW"/>
</dbReference>
<dbReference type="PANTHER" id="PTHR43257">
    <property type="entry name" value="PYRUVATE DEHYDROGENASE E1 COMPONENT BETA SUBUNIT"/>
    <property type="match status" value="1"/>
</dbReference>
<sequence length="345" mass="37436">MAVAELTYRDALRAALVEEMDRNPDVFLIGEDIGKYKGTFRVTDGLFEKYAAEPGDWLVEPFGRVPHDGIGRRVIDTPITEPAIVGFATGAAMTGLRPVVEMMTMSFSILAIDQIINHAAKVHYMTGGQFTVPLVIRGPGGAAHQLSAQHSHSLEGWYAHVPGLKVVAPAFPADAKGLLKSAIRDDNPVIFTENPGLYGIKGEVSDDPDETVPFGKANIVREGTDVSLVAYSRMVHVCLKAAEKLESEGIQAEVVDVRSLLPLDTETIFGSISRTHRAVVVYEDWKSGGFGAEIASRIGESCFDDLDAPVLRVGGLNVPMPYARNLELKCIPNEDDVIVKVRQLL</sequence>
<dbReference type="InterPro" id="IPR029061">
    <property type="entry name" value="THDP-binding"/>
</dbReference>
<keyword evidence="5" id="KW-0670">Pyruvate</keyword>
<evidence type="ECO:0000313" key="5">
    <source>
        <dbReference type="EMBL" id="BBO23750.1"/>
    </source>
</evidence>